<accession>A0A5M6D6F1</accession>
<evidence type="ECO:0000313" key="2">
    <source>
        <dbReference type="Proteomes" id="UP000324479"/>
    </source>
</evidence>
<sequence length="268" mass="28806">MKHSLDLDIQTQPSDTTCGPTCLAAVYAYWGFSIELNQLIRDIGQLGGGGTLAVNLACDALRRGFSAEIVTYNVQLFDPSWFDLSGNMMSPVDLSAKLGLQVQAKGHRSDLDQTRLHAATAAFVDFLRLGGRVRMQPLDENLIAASLTAGKPILCGLSATYLYHEPRERILVGKNGEIRSVPDDIVGDPTGHFVVLHGYDPATRSVLVADPLHPNPLAPANKYATTLSRVASAILLGIVTYDANLLTISPGRNVRSGDHGSFRDPSPS</sequence>
<dbReference type="AlphaFoldDB" id="A0A5M6D6F1"/>
<name>A0A5M6D6F1_9BACT</name>
<protein>
    <recommendedName>
        <fullName evidence="3">Peptidase C39-like protein</fullName>
    </recommendedName>
</protein>
<comment type="caution">
    <text evidence="1">The sequence shown here is derived from an EMBL/GenBank/DDBJ whole genome shotgun (WGS) entry which is preliminary data.</text>
</comment>
<dbReference type="Gene3D" id="3.90.70.10">
    <property type="entry name" value="Cysteine proteinases"/>
    <property type="match status" value="1"/>
</dbReference>
<reference evidence="1 2" key="1">
    <citation type="submission" date="2019-08" db="EMBL/GenBank/DDBJ databases">
        <authorList>
            <person name="Dhanesh K."/>
            <person name="Kumar G."/>
            <person name="Sasikala C."/>
            <person name="Venkata Ramana C."/>
        </authorList>
    </citation>
    <scope>NUCLEOTIDE SEQUENCE [LARGE SCALE GENOMIC DNA]</scope>
    <source>
        <strain evidence="1 2">JC645</strain>
    </source>
</reference>
<evidence type="ECO:0000313" key="1">
    <source>
        <dbReference type="EMBL" id="KAA5541822.1"/>
    </source>
</evidence>
<dbReference type="EMBL" id="VWOX01000009">
    <property type="protein sequence ID" value="KAA5541822.1"/>
    <property type="molecule type" value="Genomic_DNA"/>
</dbReference>
<keyword evidence="2" id="KW-1185">Reference proteome</keyword>
<proteinExistence type="predicted"/>
<gene>
    <name evidence="1" type="ORF">FYK55_16575</name>
</gene>
<dbReference type="RefSeq" id="WP_150077556.1">
    <property type="nucleotide sequence ID" value="NZ_VWOX01000009.1"/>
</dbReference>
<evidence type="ECO:0008006" key="3">
    <source>
        <dbReference type="Google" id="ProtNLM"/>
    </source>
</evidence>
<organism evidence="1 2">
    <name type="scientific">Roseiconus nitratireducens</name>
    <dbReference type="NCBI Taxonomy" id="2605748"/>
    <lineage>
        <taxon>Bacteria</taxon>
        <taxon>Pseudomonadati</taxon>
        <taxon>Planctomycetota</taxon>
        <taxon>Planctomycetia</taxon>
        <taxon>Pirellulales</taxon>
        <taxon>Pirellulaceae</taxon>
        <taxon>Roseiconus</taxon>
    </lineage>
</organism>
<dbReference type="Proteomes" id="UP000324479">
    <property type="component" value="Unassembled WGS sequence"/>
</dbReference>